<comment type="similarity">
    <text evidence="1">Belongs to the LysR transcriptional regulatory family.</text>
</comment>
<dbReference type="SUPFAM" id="SSF53850">
    <property type="entry name" value="Periplasmic binding protein-like II"/>
    <property type="match status" value="1"/>
</dbReference>
<accession>A0A1A9EXW7</accession>
<reference evidence="6 7" key="2">
    <citation type="journal article" date="2018" name="Int. J. Syst. Evol. Microbiol.">
        <title>Marinobacterium aestuarii sp. nov., a benzene-degrading marine bacterium isolated from estuary sediment.</title>
        <authorList>
            <person name="Bae S.S."/>
            <person name="Jung J."/>
            <person name="Chung D."/>
            <person name="Baek K."/>
        </authorList>
    </citation>
    <scope>NUCLEOTIDE SEQUENCE [LARGE SCALE GENOMIC DNA]</scope>
    <source>
        <strain evidence="6 7">ST58-10</strain>
    </source>
</reference>
<dbReference type="AlphaFoldDB" id="A0A1A9EXW7"/>
<dbReference type="KEGG" id="mars:A8C75_09920"/>
<dbReference type="CDD" id="cd08422">
    <property type="entry name" value="PBP2_CrgA_like"/>
    <property type="match status" value="1"/>
</dbReference>
<name>A0A1A9EXW7_9GAMM</name>
<evidence type="ECO:0000256" key="2">
    <source>
        <dbReference type="ARBA" id="ARBA00023015"/>
    </source>
</evidence>
<dbReference type="InterPro" id="IPR000847">
    <property type="entry name" value="LysR_HTH_N"/>
</dbReference>
<reference evidence="7" key="1">
    <citation type="submission" date="2016-05" db="EMBL/GenBank/DDBJ databases">
        <authorList>
            <person name="Baek K."/>
            <person name="Yang S.-J."/>
        </authorList>
    </citation>
    <scope>NUCLEOTIDE SEQUENCE [LARGE SCALE GENOMIC DNA]</scope>
    <source>
        <strain evidence="7">ST58-10</strain>
    </source>
</reference>
<dbReference type="InterPro" id="IPR058163">
    <property type="entry name" value="LysR-type_TF_proteobact-type"/>
</dbReference>
<dbReference type="STRING" id="1821621.A8C75_09920"/>
<keyword evidence="4" id="KW-0804">Transcription</keyword>
<keyword evidence="7" id="KW-1185">Reference proteome</keyword>
<proteinExistence type="inferred from homology"/>
<organism evidence="6 7">
    <name type="scientific">Marinobacterium aestuarii</name>
    <dbReference type="NCBI Taxonomy" id="1821621"/>
    <lineage>
        <taxon>Bacteria</taxon>
        <taxon>Pseudomonadati</taxon>
        <taxon>Pseudomonadota</taxon>
        <taxon>Gammaproteobacteria</taxon>
        <taxon>Oceanospirillales</taxon>
        <taxon>Oceanospirillaceae</taxon>
        <taxon>Marinobacterium</taxon>
    </lineage>
</organism>
<dbReference type="OrthoDB" id="9815676at2"/>
<keyword evidence="2" id="KW-0805">Transcription regulation</keyword>
<dbReference type="PANTHER" id="PTHR30537">
    <property type="entry name" value="HTH-TYPE TRANSCRIPTIONAL REGULATOR"/>
    <property type="match status" value="1"/>
</dbReference>
<dbReference type="InterPro" id="IPR036388">
    <property type="entry name" value="WH-like_DNA-bd_sf"/>
</dbReference>
<dbReference type="RefSeq" id="WP_067381445.1">
    <property type="nucleotide sequence ID" value="NZ_CP015839.1"/>
</dbReference>
<dbReference type="Pfam" id="PF00126">
    <property type="entry name" value="HTH_1"/>
    <property type="match status" value="1"/>
</dbReference>
<keyword evidence="3" id="KW-0238">DNA-binding</keyword>
<dbReference type="GO" id="GO:0003700">
    <property type="term" value="F:DNA-binding transcription factor activity"/>
    <property type="evidence" value="ECO:0007669"/>
    <property type="project" value="InterPro"/>
</dbReference>
<dbReference type="Gene3D" id="3.40.190.290">
    <property type="match status" value="1"/>
</dbReference>
<dbReference type="Pfam" id="PF03466">
    <property type="entry name" value="LysR_substrate"/>
    <property type="match status" value="1"/>
</dbReference>
<evidence type="ECO:0000313" key="6">
    <source>
        <dbReference type="EMBL" id="ANG62766.1"/>
    </source>
</evidence>
<evidence type="ECO:0000256" key="4">
    <source>
        <dbReference type="ARBA" id="ARBA00023163"/>
    </source>
</evidence>
<sequence>MSFDLKNLELFVRVASLGVIGRAGAEFNLSATNTTQRLKALEEELGVKLLNRTTRAVSLTPDGELLLEHAKRILDEVEAARNLLSQTTQRISGSLRVTASASFGRSHIVPFVPEFLRLYPGVTLDLHLTDTVVDIVEMGVDLAFRIGDLAPSSLLARKIDDNPLALVASPDYLARRGHPKVPQDLAEHACLPLGDTRAWKLIAADGTLHEVKVSGPVSVNLGEALGEWVLAGMGIGLASLWYAGPDIAAGRLVPVLPEYRVWPEAKIWAVRPPGRIMAARVKAFLDFMQARIVETNASRYASLLDESGAIRRAD</sequence>
<evidence type="ECO:0000256" key="3">
    <source>
        <dbReference type="ARBA" id="ARBA00023125"/>
    </source>
</evidence>
<dbReference type="InterPro" id="IPR036390">
    <property type="entry name" value="WH_DNA-bd_sf"/>
</dbReference>
<gene>
    <name evidence="6" type="ORF">A8C75_09920</name>
</gene>
<protein>
    <submittedName>
        <fullName evidence="6">LysR family transcriptional regulator</fullName>
    </submittedName>
</protein>
<evidence type="ECO:0000256" key="1">
    <source>
        <dbReference type="ARBA" id="ARBA00009437"/>
    </source>
</evidence>
<feature type="domain" description="HTH lysR-type" evidence="5">
    <location>
        <begin position="3"/>
        <end position="60"/>
    </location>
</feature>
<dbReference type="Proteomes" id="UP000078070">
    <property type="component" value="Chromosome"/>
</dbReference>
<dbReference type="InterPro" id="IPR005119">
    <property type="entry name" value="LysR_subst-bd"/>
</dbReference>
<dbReference type="GO" id="GO:0003677">
    <property type="term" value="F:DNA binding"/>
    <property type="evidence" value="ECO:0007669"/>
    <property type="project" value="UniProtKB-KW"/>
</dbReference>
<dbReference type="PROSITE" id="PS50931">
    <property type="entry name" value="HTH_LYSR"/>
    <property type="match status" value="1"/>
</dbReference>
<dbReference type="SUPFAM" id="SSF46785">
    <property type="entry name" value="Winged helix' DNA-binding domain"/>
    <property type="match status" value="1"/>
</dbReference>
<dbReference type="FunFam" id="1.10.10.10:FF:000001">
    <property type="entry name" value="LysR family transcriptional regulator"/>
    <property type="match status" value="1"/>
</dbReference>
<dbReference type="PANTHER" id="PTHR30537:SF5">
    <property type="entry name" value="HTH-TYPE TRANSCRIPTIONAL ACTIVATOR TTDR-RELATED"/>
    <property type="match status" value="1"/>
</dbReference>
<dbReference type="EMBL" id="CP015839">
    <property type="protein sequence ID" value="ANG62766.1"/>
    <property type="molecule type" value="Genomic_DNA"/>
</dbReference>
<dbReference type="FunFam" id="3.40.190.290:FF:000001">
    <property type="entry name" value="Transcriptional regulator, LysR family"/>
    <property type="match status" value="1"/>
</dbReference>
<evidence type="ECO:0000259" key="5">
    <source>
        <dbReference type="PROSITE" id="PS50931"/>
    </source>
</evidence>
<evidence type="ECO:0000313" key="7">
    <source>
        <dbReference type="Proteomes" id="UP000078070"/>
    </source>
</evidence>
<dbReference type="Gene3D" id="1.10.10.10">
    <property type="entry name" value="Winged helix-like DNA-binding domain superfamily/Winged helix DNA-binding domain"/>
    <property type="match status" value="1"/>
</dbReference>